<dbReference type="PANTHER" id="PTHR43616:SF5">
    <property type="entry name" value="GLYCEROL DEHYDROGENASE 1"/>
    <property type="match status" value="1"/>
</dbReference>
<evidence type="ECO:0000256" key="7">
    <source>
        <dbReference type="ARBA" id="ARBA00049006"/>
    </source>
</evidence>
<dbReference type="Pfam" id="PF00465">
    <property type="entry name" value="Fe-ADH"/>
    <property type="match status" value="1"/>
</dbReference>
<evidence type="ECO:0000256" key="6">
    <source>
        <dbReference type="ARBA" id="ARBA00040132"/>
    </source>
</evidence>
<keyword evidence="8" id="KW-0862">Zinc</keyword>
<sequence length="370" mass="40356">MSNQTIYLPNYTVGEDAYTKVAEITKAYGTKAIAIGGQTALAKTKSALETAIQGSDLTLLDFLWYGGNATDENVEKLKNHPQVQKAQMLFAVGGGRACDAVKTLGSLINKPVFTFPTLASNCAACTSLSVMYNSDGSFKEYFYEDQPPLHTFIHTGIIAESPAEMFWAGIGDALSKEYEVEYCCREKKLSHLPSLGLGIAKTCTAPLLKHAHKALEDCRHNQVSAELEEVVLDIVMLTGIVSNCAVHISSQIPKQDQYYYNSSLAHCVYYGSSRISACESHLHGEIVAFGVLCLLKYDQNDAEFERISAFNKSLGLPTTMAEIGLTRDDLATVANVAESVIEWQVAPGTPTKEKFIEAILETDRIGQANK</sequence>
<dbReference type="OrthoDB" id="9815791at2"/>
<accession>A0A4R1K3W1</accession>
<comment type="catalytic activity">
    <reaction evidence="7">
        <text>glycerol + NAD(+) = dihydroxyacetone + NADH + H(+)</text>
        <dbReference type="Rhea" id="RHEA:13769"/>
        <dbReference type="ChEBI" id="CHEBI:15378"/>
        <dbReference type="ChEBI" id="CHEBI:16016"/>
        <dbReference type="ChEBI" id="CHEBI:17754"/>
        <dbReference type="ChEBI" id="CHEBI:57540"/>
        <dbReference type="ChEBI" id="CHEBI:57945"/>
        <dbReference type="EC" id="1.1.1.6"/>
    </reaction>
</comment>
<comment type="pathway">
    <text evidence="4">Polyol metabolism; glycerol fermentation; glycerone phosphate from glycerol (oxidative route): step 1/2.</text>
</comment>
<evidence type="ECO:0000256" key="1">
    <source>
        <dbReference type="ARBA" id="ARBA00022723"/>
    </source>
</evidence>
<organism evidence="11 12">
    <name type="scientific">Celerinatantimonas diazotrophica</name>
    <dbReference type="NCBI Taxonomy" id="412034"/>
    <lineage>
        <taxon>Bacteria</taxon>
        <taxon>Pseudomonadati</taxon>
        <taxon>Pseudomonadota</taxon>
        <taxon>Gammaproteobacteria</taxon>
        <taxon>Celerinatantimonadaceae</taxon>
        <taxon>Celerinatantimonas</taxon>
    </lineage>
</organism>
<feature type="domain" description="Alcohol dehydrogenase iron-type/glycerol dehydrogenase GldA" evidence="10">
    <location>
        <begin position="10"/>
        <end position="142"/>
    </location>
</feature>
<keyword evidence="3 9" id="KW-0520">NAD</keyword>
<keyword evidence="1 8" id="KW-0479">Metal-binding</keyword>
<name>A0A4R1K3W1_9GAMM</name>
<dbReference type="PANTHER" id="PTHR43616">
    <property type="entry name" value="GLYCEROL DEHYDROGENASE"/>
    <property type="match status" value="1"/>
</dbReference>
<feature type="binding site" evidence="9">
    <location>
        <position position="128"/>
    </location>
    <ligand>
        <name>NAD(+)</name>
        <dbReference type="ChEBI" id="CHEBI:57540"/>
    </ligand>
</feature>
<gene>
    <name evidence="11" type="ORF">EV690_0720</name>
</gene>
<dbReference type="EC" id="1.1.1.6" evidence="5"/>
<comment type="caution">
    <text evidence="11">The sequence shown here is derived from an EMBL/GenBank/DDBJ whole genome shotgun (WGS) entry which is preliminary data.</text>
</comment>
<evidence type="ECO:0000256" key="3">
    <source>
        <dbReference type="ARBA" id="ARBA00023027"/>
    </source>
</evidence>
<dbReference type="GO" id="GO:0008888">
    <property type="term" value="F:glycerol dehydrogenase (NAD+) activity"/>
    <property type="evidence" value="ECO:0007669"/>
    <property type="project" value="UniProtKB-EC"/>
</dbReference>
<evidence type="ECO:0000256" key="2">
    <source>
        <dbReference type="ARBA" id="ARBA00023002"/>
    </source>
</evidence>
<dbReference type="PIRSF" id="PIRSF000112">
    <property type="entry name" value="Glycerol_dehydrogenase"/>
    <property type="match status" value="1"/>
</dbReference>
<protein>
    <recommendedName>
        <fullName evidence="6">Glycerol dehydrogenase</fullName>
        <ecNumber evidence="5">1.1.1.6</ecNumber>
    </recommendedName>
</protein>
<feature type="binding site" evidence="9">
    <location>
        <position position="132"/>
    </location>
    <ligand>
        <name>NAD(+)</name>
        <dbReference type="ChEBI" id="CHEBI:57540"/>
    </ligand>
</feature>
<dbReference type="GO" id="GO:0046872">
    <property type="term" value="F:metal ion binding"/>
    <property type="evidence" value="ECO:0007669"/>
    <property type="project" value="UniProtKB-KW"/>
</dbReference>
<evidence type="ECO:0000256" key="9">
    <source>
        <dbReference type="PIRSR" id="PIRSR000112-3"/>
    </source>
</evidence>
<dbReference type="AlphaFoldDB" id="A0A4R1K3W1"/>
<feature type="binding site" evidence="8">
    <location>
        <position position="266"/>
    </location>
    <ligand>
        <name>glycerol</name>
        <dbReference type="ChEBI" id="CHEBI:17754"/>
    </ligand>
</feature>
<feature type="binding site" evidence="8">
    <location>
        <position position="283"/>
    </location>
    <ligand>
        <name>glycerol</name>
        <dbReference type="ChEBI" id="CHEBI:17754"/>
    </ligand>
</feature>
<reference evidence="11 12" key="1">
    <citation type="submission" date="2019-03" db="EMBL/GenBank/DDBJ databases">
        <title>Genomic Encyclopedia of Type Strains, Phase IV (KMG-IV): sequencing the most valuable type-strain genomes for metagenomic binning, comparative biology and taxonomic classification.</title>
        <authorList>
            <person name="Goeker M."/>
        </authorList>
    </citation>
    <scope>NUCLEOTIDE SEQUENCE [LARGE SCALE GENOMIC DNA]</scope>
    <source>
        <strain evidence="11 12">DSM 18577</strain>
    </source>
</reference>
<dbReference type="Proteomes" id="UP000295565">
    <property type="component" value="Unassembled WGS sequence"/>
</dbReference>
<keyword evidence="2" id="KW-0560">Oxidoreductase</keyword>
<proteinExistence type="predicted"/>
<evidence type="ECO:0000313" key="11">
    <source>
        <dbReference type="EMBL" id="TCK58590.1"/>
    </source>
</evidence>
<feature type="binding site" evidence="9">
    <location>
        <position position="126"/>
    </location>
    <ligand>
        <name>NAD(+)</name>
        <dbReference type="ChEBI" id="CHEBI:57540"/>
    </ligand>
</feature>
<feature type="binding site" evidence="9">
    <location>
        <begin position="117"/>
        <end position="120"/>
    </location>
    <ligand>
        <name>NAD(+)</name>
        <dbReference type="ChEBI" id="CHEBI:57540"/>
    </ligand>
</feature>
<evidence type="ECO:0000259" key="10">
    <source>
        <dbReference type="Pfam" id="PF00465"/>
    </source>
</evidence>
<dbReference type="Gene3D" id="1.20.1090.10">
    <property type="entry name" value="Dehydroquinate synthase-like - alpha domain"/>
    <property type="match status" value="1"/>
</dbReference>
<comment type="cofactor">
    <cofactor evidence="8">
        <name>Zn(2+)</name>
        <dbReference type="ChEBI" id="CHEBI:29105"/>
    </cofactor>
    <text evidence="8">Binds 1 zinc ion per subunit.</text>
</comment>
<feature type="binding site" evidence="8">
    <location>
        <position position="172"/>
    </location>
    <ligand>
        <name>glycerol</name>
        <dbReference type="ChEBI" id="CHEBI:17754"/>
    </ligand>
</feature>
<dbReference type="SUPFAM" id="SSF56796">
    <property type="entry name" value="Dehydroquinate synthase-like"/>
    <property type="match status" value="1"/>
</dbReference>
<dbReference type="InterPro" id="IPR016205">
    <property type="entry name" value="Glycerol_DH"/>
</dbReference>
<evidence type="ECO:0000256" key="4">
    <source>
        <dbReference type="ARBA" id="ARBA00037918"/>
    </source>
</evidence>
<evidence type="ECO:0000313" key="12">
    <source>
        <dbReference type="Proteomes" id="UP000295565"/>
    </source>
</evidence>
<evidence type="ECO:0000256" key="8">
    <source>
        <dbReference type="PIRSR" id="PIRSR000112-1"/>
    </source>
</evidence>
<feature type="binding site" evidence="9">
    <location>
        <begin position="95"/>
        <end position="99"/>
    </location>
    <ligand>
        <name>NAD(+)</name>
        <dbReference type="ChEBI" id="CHEBI:57540"/>
    </ligand>
</feature>
<dbReference type="Gene3D" id="3.40.50.1970">
    <property type="match status" value="1"/>
</dbReference>
<keyword evidence="12" id="KW-1185">Reference proteome</keyword>
<dbReference type="InterPro" id="IPR001670">
    <property type="entry name" value="ADH_Fe/GldA"/>
</dbReference>
<dbReference type="RefSeq" id="WP_131911557.1">
    <property type="nucleotide sequence ID" value="NZ_OU594967.1"/>
</dbReference>
<evidence type="ECO:0000256" key="5">
    <source>
        <dbReference type="ARBA" id="ARBA00039147"/>
    </source>
</evidence>
<dbReference type="EMBL" id="SMGD01000011">
    <property type="protein sequence ID" value="TCK58590.1"/>
    <property type="molecule type" value="Genomic_DNA"/>
</dbReference>
<dbReference type="CDD" id="cd08171">
    <property type="entry name" value="GlyDH-like"/>
    <property type="match status" value="1"/>
</dbReference>